<evidence type="ECO:0000313" key="1">
    <source>
        <dbReference type="EMBL" id="RON51074.1"/>
    </source>
</evidence>
<dbReference type="SUPFAM" id="SSF88723">
    <property type="entry name" value="PIN domain-like"/>
    <property type="match status" value="1"/>
</dbReference>
<dbReference type="Proteomes" id="UP000283627">
    <property type="component" value="Unassembled WGS sequence"/>
</dbReference>
<dbReference type="Gene3D" id="3.40.50.1010">
    <property type="entry name" value="5'-nuclease"/>
    <property type="match status" value="1"/>
</dbReference>
<organism evidence="1 2">
    <name type="scientific">Pseudomonas frederiksbergensis</name>
    <dbReference type="NCBI Taxonomy" id="104087"/>
    <lineage>
        <taxon>Bacteria</taxon>
        <taxon>Pseudomonadati</taxon>
        <taxon>Pseudomonadota</taxon>
        <taxon>Gammaproteobacteria</taxon>
        <taxon>Pseudomonadales</taxon>
        <taxon>Pseudomonadaceae</taxon>
        <taxon>Pseudomonas</taxon>
    </lineage>
</organism>
<dbReference type="OrthoDB" id="7359859at2"/>
<gene>
    <name evidence="1" type="ORF">BK665_20115</name>
</gene>
<dbReference type="Pfam" id="PF11848">
    <property type="entry name" value="DUF3368"/>
    <property type="match status" value="1"/>
</dbReference>
<dbReference type="EMBL" id="MOBP01000013">
    <property type="protein sequence ID" value="RON51074.1"/>
    <property type="molecule type" value="Genomic_DNA"/>
</dbReference>
<comment type="caution">
    <text evidence="1">The sequence shown here is derived from an EMBL/GenBank/DDBJ whole genome shotgun (WGS) entry which is preliminary data.</text>
</comment>
<accession>A0A423KEL0</accession>
<proteinExistence type="predicted"/>
<name>A0A423KEL0_9PSED</name>
<dbReference type="InterPro" id="IPR021799">
    <property type="entry name" value="PIN-like_prokaryotic"/>
</dbReference>
<dbReference type="InterPro" id="IPR029060">
    <property type="entry name" value="PIN-like_dom_sf"/>
</dbReference>
<protein>
    <submittedName>
        <fullName evidence="1">Nucleotide-binding protein</fullName>
    </submittedName>
</protein>
<evidence type="ECO:0000313" key="2">
    <source>
        <dbReference type="Proteomes" id="UP000283627"/>
    </source>
</evidence>
<sequence>MSLIYISDTNIWIDFRNAGLLEQMFRLPFTLCCTDFVLHELEDFPHDELLAHGLIVESFDGAGVARLFSLKIEHNNSSLADVSCYLLAQESGRPLLTGDGKLRRQAQRDGLQVHGALWLLDLMVEHGVIPPTQAADALDNMLEHGARLPSSECDARLSHWRKP</sequence>
<reference evidence="1 2" key="1">
    <citation type="submission" date="2016-10" db="EMBL/GenBank/DDBJ databases">
        <title>Comparative genome analysis of multiple Pseudomonas spp. focuses on biocontrol and plant growth promoting traits.</title>
        <authorList>
            <person name="Tao X.-Y."/>
            <person name="Taylor C.G."/>
        </authorList>
    </citation>
    <scope>NUCLEOTIDE SEQUENCE [LARGE SCALE GENOMIC DNA]</scope>
    <source>
        <strain evidence="1 2">39A2</strain>
    </source>
</reference>
<dbReference type="RefSeq" id="WP_123408636.1">
    <property type="nucleotide sequence ID" value="NZ_MOBP01000013.1"/>
</dbReference>
<dbReference type="AlphaFoldDB" id="A0A423KEL0"/>